<dbReference type="GO" id="GO:0005829">
    <property type="term" value="C:cytosol"/>
    <property type="evidence" value="ECO:0007669"/>
    <property type="project" value="TreeGrafter"/>
</dbReference>
<comment type="similarity">
    <text evidence="1 6">Belongs to the NusB family.</text>
</comment>
<dbReference type="AlphaFoldDB" id="A0A1G8PV29"/>
<dbReference type="PANTHER" id="PTHR11078">
    <property type="entry name" value="N UTILIZATION SUBSTANCE PROTEIN B-RELATED"/>
    <property type="match status" value="1"/>
</dbReference>
<keyword evidence="3 6" id="KW-0694">RNA-binding</keyword>
<dbReference type="Gene3D" id="1.10.940.10">
    <property type="entry name" value="NusB-like"/>
    <property type="match status" value="1"/>
</dbReference>
<gene>
    <name evidence="6" type="primary">nusB</name>
    <name evidence="8" type="ORF">SAMN04490247_0213</name>
</gene>
<dbReference type="HAMAP" id="MF_00073">
    <property type="entry name" value="NusB"/>
    <property type="match status" value="1"/>
</dbReference>
<dbReference type="STRING" id="86666.SAMN04490247_0213"/>
<comment type="function">
    <text evidence="6">Involved in transcription antitermination. Required for transcription of ribosomal RNA (rRNA) genes. Binds specifically to the boxA antiterminator sequence of the ribosomal RNA (rrn) operons.</text>
</comment>
<dbReference type="Pfam" id="PF01029">
    <property type="entry name" value="NusB"/>
    <property type="match status" value="1"/>
</dbReference>
<organism evidence="8 9">
    <name type="scientific">Salimicrobium halophilum</name>
    <dbReference type="NCBI Taxonomy" id="86666"/>
    <lineage>
        <taxon>Bacteria</taxon>
        <taxon>Bacillati</taxon>
        <taxon>Bacillota</taxon>
        <taxon>Bacilli</taxon>
        <taxon>Bacillales</taxon>
        <taxon>Bacillaceae</taxon>
        <taxon>Salimicrobium</taxon>
    </lineage>
</organism>
<evidence type="ECO:0000313" key="8">
    <source>
        <dbReference type="EMBL" id="SDI96228.1"/>
    </source>
</evidence>
<reference evidence="9" key="1">
    <citation type="submission" date="2016-10" db="EMBL/GenBank/DDBJ databases">
        <authorList>
            <person name="Varghese N."/>
            <person name="Submissions S."/>
        </authorList>
    </citation>
    <scope>NUCLEOTIDE SEQUENCE [LARGE SCALE GENOMIC DNA]</scope>
    <source>
        <strain evidence="9">DSM 4771</strain>
    </source>
</reference>
<dbReference type="NCBIfam" id="TIGR01951">
    <property type="entry name" value="nusB"/>
    <property type="match status" value="1"/>
</dbReference>
<feature type="domain" description="NusB/RsmB/TIM44" evidence="7">
    <location>
        <begin position="7"/>
        <end position="126"/>
    </location>
</feature>
<keyword evidence="9" id="KW-1185">Reference proteome</keyword>
<dbReference type="SUPFAM" id="SSF48013">
    <property type="entry name" value="NusB-like"/>
    <property type="match status" value="1"/>
</dbReference>
<name>A0A1G8PV29_9BACI</name>
<dbReference type="Proteomes" id="UP000199225">
    <property type="component" value="Unassembled WGS sequence"/>
</dbReference>
<evidence type="ECO:0000256" key="4">
    <source>
        <dbReference type="ARBA" id="ARBA00023015"/>
    </source>
</evidence>
<dbReference type="InterPro" id="IPR006027">
    <property type="entry name" value="NusB_RsmB_TIM44"/>
</dbReference>
<dbReference type="PANTHER" id="PTHR11078:SF3">
    <property type="entry name" value="ANTITERMINATION NUSB DOMAIN-CONTAINING PROTEIN"/>
    <property type="match status" value="1"/>
</dbReference>
<keyword evidence="4 6" id="KW-0805">Transcription regulation</keyword>
<evidence type="ECO:0000313" key="9">
    <source>
        <dbReference type="Proteomes" id="UP000199225"/>
    </source>
</evidence>
<evidence type="ECO:0000256" key="5">
    <source>
        <dbReference type="ARBA" id="ARBA00023163"/>
    </source>
</evidence>
<dbReference type="GO" id="GO:0006353">
    <property type="term" value="P:DNA-templated transcription termination"/>
    <property type="evidence" value="ECO:0007669"/>
    <property type="project" value="UniProtKB-UniRule"/>
</dbReference>
<keyword evidence="5 6" id="KW-0804">Transcription</keyword>
<evidence type="ECO:0000256" key="1">
    <source>
        <dbReference type="ARBA" id="ARBA00005952"/>
    </source>
</evidence>
<dbReference type="InterPro" id="IPR035926">
    <property type="entry name" value="NusB-like_sf"/>
</dbReference>
<dbReference type="GO" id="GO:0031564">
    <property type="term" value="P:transcription antitermination"/>
    <property type="evidence" value="ECO:0007669"/>
    <property type="project" value="UniProtKB-KW"/>
</dbReference>
<dbReference type="GO" id="GO:0003723">
    <property type="term" value="F:RNA binding"/>
    <property type="evidence" value="ECO:0007669"/>
    <property type="project" value="UniProtKB-UniRule"/>
</dbReference>
<dbReference type="NCBIfam" id="NF001223">
    <property type="entry name" value="PRK00202.1-1"/>
    <property type="match status" value="1"/>
</dbReference>
<sequence>MMKRRLAREKAFQTLFQMITTDLNQQAAMDYVLEEEENDPFLIQLVEGVTTHQKELDEWVAEHLENWSLERLPKVEKTVLRIAVFELKYEEDTPTQVAINEAVELAKTFGDEASGKFVNGVLSKMNE</sequence>
<dbReference type="EMBL" id="FNEV01000001">
    <property type="protein sequence ID" value="SDI96228.1"/>
    <property type="molecule type" value="Genomic_DNA"/>
</dbReference>
<evidence type="ECO:0000256" key="6">
    <source>
        <dbReference type="HAMAP-Rule" id="MF_00073"/>
    </source>
</evidence>
<evidence type="ECO:0000256" key="2">
    <source>
        <dbReference type="ARBA" id="ARBA00022814"/>
    </source>
</evidence>
<protein>
    <recommendedName>
        <fullName evidence="6">Transcription antitermination protein NusB</fullName>
    </recommendedName>
    <alternativeName>
        <fullName evidence="6">Antitermination factor NusB</fullName>
    </alternativeName>
</protein>
<keyword evidence="2 6" id="KW-0889">Transcription antitermination</keyword>
<proteinExistence type="inferred from homology"/>
<dbReference type="CDD" id="cd00619">
    <property type="entry name" value="Terminator_NusB"/>
    <property type="match status" value="1"/>
</dbReference>
<dbReference type="InterPro" id="IPR011605">
    <property type="entry name" value="NusB_fam"/>
</dbReference>
<evidence type="ECO:0000256" key="3">
    <source>
        <dbReference type="ARBA" id="ARBA00022884"/>
    </source>
</evidence>
<evidence type="ECO:0000259" key="7">
    <source>
        <dbReference type="Pfam" id="PF01029"/>
    </source>
</evidence>
<accession>A0A1G8PV29</accession>